<dbReference type="EMBL" id="JAAXOY010000226">
    <property type="protein sequence ID" value="NKY39867.1"/>
    <property type="molecule type" value="Genomic_DNA"/>
</dbReference>
<feature type="transmembrane region" description="Helical" evidence="1">
    <location>
        <begin position="42"/>
        <end position="67"/>
    </location>
</feature>
<protein>
    <submittedName>
        <fullName evidence="2">Uncharacterized protein</fullName>
    </submittedName>
</protein>
<accession>A0ABX1K2K0</accession>
<keyword evidence="3" id="KW-1185">Reference proteome</keyword>
<evidence type="ECO:0000256" key="1">
    <source>
        <dbReference type="SAM" id="Phobius"/>
    </source>
</evidence>
<sequence>MDLPPRLSAAQMLWWSVGLLVVATVVSEIAQRTQWFFGGGTLAMYLAMLLNVVHTLGVTGIVGAFVVRALEPRHVSREAPHNVHREQNV</sequence>
<comment type="caution">
    <text evidence="2">The sequence shown here is derived from an EMBL/GenBank/DDBJ whole genome shotgun (WGS) entry which is preliminary data.</text>
</comment>
<gene>
    <name evidence="2" type="ORF">HGA02_10095</name>
</gene>
<keyword evidence="1" id="KW-0472">Membrane</keyword>
<dbReference type="RefSeq" id="WP_168678894.1">
    <property type="nucleotide sequence ID" value="NZ_JAAXOY010000226.1"/>
</dbReference>
<feature type="transmembrane region" description="Helical" evidence="1">
    <location>
        <begin position="12"/>
        <end position="30"/>
    </location>
</feature>
<reference evidence="2 3" key="1">
    <citation type="submission" date="2020-04" db="EMBL/GenBank/DDBJ databases">
        <title>MicrobeNet Type strains.</title>
        <authorList>
            <person name="Nicholson A.C."/>
        </authorList>
    </citation>
    <scope>NUCLEOTIDE SEQUENCE [LARGE SCALE GENOMIC DNA]</scope>
    <source>
        <strain evidence="2 3">ATCC BAA-787</strain>
    </source>
</reference>
<name>A0ABX1K2K0_9CELL</name>
<evidence type="ECO:0000313" key="3">
    <source>
        <dbReference type="Proteomes" id="UP000777774"/>
    </source>
</evidence>
<dbReference type="Proteomes" id="UP000777774">
    <property type="component" value="Unassembled WGS sequence"/>
</dbReference>
<evidence type="ECO:0000313" key="2">
    <source>
        <dbReference type="EMBL" id="NKY39867.1"/>
    </source>
</evidence>
<organism evidence="2 3">
    <name type="scientific">Cellulomonas septica</name>
    <dbReference type="NCBI Taxonomy" id="285080"/>
    <lineage>
        <taxon>Bacteria</taxon>
        <taxon>Bacillati</taxon>
        <taxon>Actinomycetota</taxon>
        <taxon>Actinomycetes</taxon>
        <taxon>Micrococcales</taxon>
        <taxon>Cellulomonadaceae</taxon>
        <taxon>Cellulomonas</taxon>
    </lineage>
</organism>
<keyword evidence="1" id="KW-0812">Transmembrane</keyword>
<keyword evidence="1" id="KW-1133">Transmembrane helix</keyword>
<proteinExistence type="predicted"/>